<gene>
    <name evidence="2" type="ORF">RM530_08380</name>
</gene>
<dbReference type="SUPFAM" id="SSF55729">
    <property type="entry name" value="Acyl-CoA N-acyltransferases (Nat)"/>
    <property type="match status" value="1"/>
</dbReference>
<organism evidence="2 3">
    <name type="scientific">Banduia mediterranea</name>
    <dbReference type="NCBI Taxonomy" id="3075609"/>
    <lineage>
        <taxon>Bacteria</taxon>
        <taxon>Pseudomonadati</taxon>
        <taxon>Pseudomonadota</taxon>
        <taxon>Gammaproteobacteria</taxon>
        <taxon>Nevskiales</taxon>
        <taxon>Algiphilaceae</taxon>
        <taxon>Banduia</taxon>
    </lineage>
</organism>
<dbReference type="Gene3D" id="3.40.630.30">
    <property type="match status" value="1"/>
</dbReference>
<dbReference type="RefSeq" id="WP_311364774.1">
    <property type="nucleotide sequence ID" value="NZ_JAVRIC010000009.1"/>
</dbReference>
<name>A0ABU2WII9_9GAMM</name>
<dbReference type="Proteomes" id="UP001254608">
    <property type="component" value="Unassembled WGS sequence"/>
</dbReference>
<dbReference type="InterPro" id="IPR016181">
    <property type="entry name" value="Acyl_CoA_acyltransferase"/>
</dbReference>
<dbReference type="InterPro" id="IPR000182">
    <property type="entry name" value="GNAT_dom"/>
</dbReference>
<evidence type="ECO:0000313" key="2">
    <source>
        <dbReference type="EMBL" id="MDT0497380.1"/>
    </source>
</evidence>
<dbReference type="EMBL" id="JAVRIC010000009">
    <property type="protein sequence ID" value="MDT0497380.1"/>
    <property type="molecule type" value="Genomic_DNA"/>
</dbReference>
<accession>A0ABU2WII9</accession>
<dbReference type="PROSITE" id="PS51186">
    <property type="entry name" value="GNAT"/>
    <property type="match status" value="1"/>
</dbReference>
<comment type="caution">
    <text evidence="2">The sequence shown here is derived from an EMBL/GenBank/DDBJ whole genome shotgun (WGS) entry which is preliminary data.</text>
</comment>
<sequence>MLEYEGLRLMPLSGPEIALHLEALARVRMRVFRDWPYLYAGSLEYERQYLQTYLRCPGSLAVLVWDRGHCIGATTAIPLADESAEVRAPFEGVGLDVERIDYFGESVLLPEYRGLGLGVKFFELREAHARAQGLNLCAFCAVERDDRHPARPVDYVSNDAFWRRRGYQPRPDLRTSFAWPDLGQEQSTEKPMSFWLKNLDA</sequence>
<reference evidence="2 3" key="1">
    <citation type="submission" date="2023-09" db="EMBL/GenBank/DDBJ databases">
        <authorList>
            <person name="Rey-Velasco X."/>
        </authorList>
    </citation>
    <scope>NUCLEOTIDE SEQUENCE [LARGE SCALE GENOMIC DNA]</scope>
    <source>
        <strain evidence="2 3">W345</strain>
    </source>
</reference>
<evidence type="ECO:0000259" key="1">
    <source>
        <dbReference type="PROSITE" id="PS51186"/>
    </source>
</evidence>
<keyword evidence="3" id="KW-1185">Reference proteome</keyword>
<dbReference type="Pfam" id="PF00583">
    <property type="entry name" value="Acetyltransf_1"/>
    <property type="match status" value="1"/>
</dbReference>
<evidence type="ECO:0000313" key="3">
    <source>
        <dbReference type="Proteomes" id="UP001254608"/>
    </source>
</evidence>
<protein>
    <submittedName>
        <fullName evidence="2">GNAT family N-acetyltransferase</fullName>
    </submittedName>
</protein>
<proteinExistence type="predicted"/>
<feature type="domain" description="N-acetyltransferase" evidence="1">
    <location>
        <begin position="22"/>
        <end position="197"/>
    </location>
</feature>